<dbReference type="UniPathway" id="UPA00661"/>
<proteinExistence type="inferred from homology"/>
<dbReference type="PANTHER" id="PTHR10909">
    <property type="entry name" value="ELECTRON TRANSPORT OXIDOREDUCTASE"/>
    <property type="match status" value="1"/>
</dbReference>
<keyword evidence="5 10" id="KW-0274">FAD</keyword>
<dbReference type="GeneID" id="19174738"/>
<evidence type="ECO:0000313" key="17">
    <source>
        <dbReference type="EMBL" id="EXJ63786.1"/>
    </source>
</evidence>
<dbReference type="EMBL" id="AMGW01000001">
    <property type="protein sequence ID" value="EXJ63786.1"/>
    <property type="molecule type" value="Genomic_DNA"/>
</dbReference>
<dbReference type="VEuPathDB" id="FungiDB:A1O7_00121"/>
<gene>
    <name evidence="17" type="ORF">A1O7_00121</name>
</gene>
<dbReference type="InterPro" id="IPR046373">
    <property type="entry name" value="Acyl-CoA_Oxase/DH_mid-dom_sf"/>
</dbReference>
<reference evidence="17 18" key="1">
    <citation type="submission" date="2013-03" db="EMBL/GenBank/DDBJ databases">
        <title>The Genome Sequence of Cladophialophora yegresii CBS 114405.</title>
        <authorList>
            <consortium name="The Broad Institute Genomics Platform"/>
            <person name="Cuomo C."/>
            <person name="de Hoog S."/>
            <person name="Gorbushina A."/>
            <person name="Walker B."/>
            <person name="Young S.K."/>
            <person name="Zeng Q."/>
            <person name="Gargeya S."/>
            <person name="Fitzgerald M."/>
            <person name="Haas B."/>
            <person name="Abouelleil A."/>
            <person name="Allen A.W."/>
            <person name="Alvarado L."/>
            <person name="Arachchi H.M."/>
            <person name="Berlin A.M."/>
            <person name="Chapman S.B."/>
            <person name="Gainer-Dewar J."/>
            <person name="Goldberg J."/>
            <person name="Griggs A."/>
            <person name="Gujja S."/>
            <person name="Hansen M."/>
            <person name="Howarth C."/>
            <person name="Imamovic A."/>
            <person name="Ireland A."/>
            <person name="Larimer J."/>
            <person name="McCowan C."/>
            <person name="Murphy C."/>
            <person name="Pearson M."/>
            <person name="Poon T.W."/>
            <person name="Priest M."/>
            <person name="Roberts A."/>
            <person name="Saif S."/>
            <person name="Shea T."/>
            <person name="Sisk P."/>
            <person name="Sykes S."/>
            <person name="Wortman J."/>
            <person name="Nusbaum C."/>
            <person name="Birren B."/>
        </authorList>
    </citation>
    <scope>NUCLEOTIDE SEQUENCE [LARGE SCALE GENOMIC DNA]</scope>
    <source>
        <strain evidence="17 18">CBS 114405</strain>
    </source>
</reference>
<evidence type="ECO:0000259" key="15">
    <source>
        <dbReference type="Pfam" id="PF14749"/>
    </source>
</evidence>
<organism evidence="17 18">
    <name type="scientific">Cladophialophora yegresii CBS 114405</name>
    <dbReference type="NCBI Taxonomy" id="1182544"/>
    <lineage>
        <taxon>Eukaryota</taxon>
        <taxon>Fungi</taxon>
        <taxon>Dikarya</taxon>
        <taxon>Ascomycota</taxon>
        <taxon>Pezizomycotina</taxon>
        <taxon>Eurotiomycetes</taxon>
        <taxon>Chaetothyriomycetidae</taxon>
        <taxon>Chaetothyriales</taxon>
        <taxon>Herpotrichiellaceae</taxon>
        <taxon>Cladophialophora</taxon>
    </lineage>
</organism>
<dbReference type="Proteomes" id="UP000019473">
    <property type="component" value="Unassembled WGS sequence"/>
</dbReference>
<evidence type="ECO:0000256" key="7">
    <source>
        <dbReference type="ARBA" id="ARBA00023002"/>
    </source>
</evidence>
<dbReference type="SUPFAM" id="SSF47203">
    <property type="entry name" value="Acyl-CoA dehydrogenase C-terminal domain-like"/>
    <property type="match status" value="2"/>
</dbReference>
<dbReference type="Gene3D" id="1.20.140.10">
    <property type="entry name" value="Butyryl-CoA Dehydrogenase, subunit A, domain 3"/>
    <property type="match status" value="2"/>
</dbReference>
<evidence type="ECO:0000256" key="9">
    <source>
        <dbReference type="ARBA" id="ARBA00023140"/>
    </source>
</evidence>
<evidence type="ECO:0000256" key="5">
    <source>
        <dbReference type="ARBA" id="ARBA00022827"/>
    </source>
</evidence>
<feature type="region of interest" description="Disordered" evidence="13">
    <location>
        <begin position="1"/>
        <end position="22"/>
    </location>
</feature>
<dbReference type="STRING" id="1182544.W9WGS4"/>
<dbReference type="GO" id="GO:0071949">
    <property type="term" value="F:FAD binding"/>
    <property type="evidence" value="ECO:0007669"/>
    <property type="project" value="InterPro"/>
</dbReference>
<feature type="domain" description="Acyl-CoA oxidase C-terminal" evidence="14">
    <location>
        <begin position="505"/>
        <end position="630"/>
    </location>
</feature>
<dbReference type="GO" id="GO:0005504">
    <property type="term" value="F:fatty acid binding"/>
    <property type="evidence" value="ECO:0007669"/>
    <property type="project" value="TreeGrafter"/>
</dbReference>
<dbReference type="InterPro" id="IPR002655">
    <property type="entry name" value="Acyl-CoA_oxidase_C"/>
</dbReference>
<dbReference type="InterPro" id="IPR029320">
    <property type="entry name" value="Acyl-CoA_ox_N"/>
</dbReference>
<dbReference type="Pfam" id="PF14749">
    <property type="entry name" value="Acyl-CoA_ox_N"/>
    <property type="match status" value="1"/>
</dbReference>
<dbReference type="GO" id="GO:0005777">
    <property type="term" value="C:peroxisome"/>
    <property type="evidence" value="ECO:0007669"/>
    <property type="project" value="UniProtKB-SubCell"/>
</dbReference>
<dbReference type="AlphaFoldDB" id="W9WGS4"/>
<name>W9WGS4_9EURO</name>
<dbReference type="Gene3D" id="1.10.540.10">
    <property type="entry name" value="Acyl-CoA dehydrogenase/oxidase, N-terminal domain"/>
    <property type="match status" value="1"/>
</dbReference>
<dbReference type="GO" id="GO:0055088">
    <property type="term" value="P:lipid homeostasis"/>
    <property type="evidence" value="ECO:0007669"/>
    <property type="project" value="TreeGrafter"/>
</dbReference>
<evidence type="ECO:0000313" key="18">
    <source>
        <dbReference type="Proteomes" id="UP000019473"/>
    </source>
</evidence>
<dbReference type="InterPro" id="IPR012258">
    <property type="entry name" value="Acyl-CoA_oxidase"/>
</dbReference>
<dbReference type="FunFam" id="2.40.110.10:FF:000075">
    <property type="entry name" value="Acyl-coenzyme A oxidase"/>
    <property type="match status" value="1"/>
</dbReference>
<dbReference type="Gene3D" id="2.40.110.10">
    <property type="entry name" value="Butyryl-CoA Dehydrogenase, subunit A, domain 2"/>
    <property type="match status" value="1"/>
</dbReference>
<dbReference type="GO" id="GO:0033540">
    <property type="term" value="P:fatty acid beta-oxidation using acyl-CoA oxidase"/>
    <property type="evidence" value="ECO:0007669"/>
    <property type="project" value="UniProtKB-UniPathway"/>
</dbReference>
<comment type="caution">
    <text evidence="17">The sequence shown here is derived from an EMBL/GenBank/DDBJ whole genome shotgun (WGS) entry which is preliminary data.</text>
</comment>
<feature type="active site" description="Proton acceptor" evidence="11">
    <location>
        <position position="423"/>
    </location>
</feature>
<evidence type="ECO:0000256" key="3">
    <source>
        <dbReference type="ARBA" id="ARBA00006288"/>
    </source>
</evidence>
<feature type="binding site" evidence="12">
    <location>
        <position position="185"/>
    </location>
    <ligand>
        <name>FAD</name>
        <dbReference type="ChEBI" id="CHEBI:57692"/>
    </ligand>
</feature>
<feature type="domain" description="Acyl-CoA oxidase C-alpha1" evidence="16">
    <location>
        <begin position="284"/>
        <end position="437"/>
    </location>
</feature>
<evidence type="ECO:0000256" key="4">
    <source>
        <dbReference type="ARBA" id="ARBA00022630"/>
    </source>
</evidence>
<evidence type="ECO:0000256" key="10">
    <source>
        <dbReference type="PIRNR" id="PIRNR000168"/>
    </source>
</evidence>
<dbReference type="GO" id="GO:0003997">
    <property type="term" value="F:acyl-CoA oxidase activity"/>
    <property type="evidence" value="ECO:0007669"/>
    <property type="project" value="InterPro"/>
</dbReference>
<dbReference type="PANTHER" id="PTHR10909:SF250">
    <property type="entry name" value="PEROXISOMAL ACYL-COENZYME A OXIDASE 1"/>
    <property type="match status" value="1"/>
</dbReference>
<dbReference type="InterPro" id="IPR037069">
    <property type="entry name" value="AcylCoA_DH/ox_N_sf"/>
</dbReference>
<evidence type="ECO:0000256" key="1">
    <source>
        <dbReference type="ARBA" id="ARBA00001974"/>
    </source>
</evidence>
<feature type="binding site" evidence="12">
    <location>
        <position position="144"/>
    </location>
    <ligand>
        <name>FAD</name>
        <dbReference type="ChEBI" id="CHEBI:57692"/>
    </ligand>
</feature>
<comment type="subcellular location">
    <subcellularLocation>
        <location evidence="2">Peroxisome</location>
    </subcellularLocation>
</comment>
<keyword evidence="8" id="KW-0443">Lipid metabolism</keyword>
<keyword evidence="4 10" id="KW-0285">Flavoprotein</keyword>
<evidence type="ECO:0000259" key="14">
    <source>
        <dbReference type="Pfam" id="PF01756"/>
    </source>
</evidence>
<feature type="domain" description="Acyl-coenzyme A oxidase N-terminal" evidence="15">
    <location>
        <begin position="23"/>
        <end position="137"/>
    </location>
</feature>
<dbReference type="Pfam" id="PF22924">
    <property type="entry name" value="ACOX_C_alpha1"/>
    <property type="match status" value="1"/>
</dbReference>
<dbReference type="InterPro" id="IPR055060">
    <property type="entry name" value="ACOX_C_alpha1"/>
</dbReference>
<comment type="similarity">
    <text evidence="3 10">Belongs to the acyl-CoA oxidase family.</text>
</comment>
<dbReference type="Pfam" id="PF01756">
    <property type="entry name" value="ACOX"/>
    <property type="match status" value="1"/>
</dbReference>
<dbReference type="RefSeq" id="XP_007752353.1">
    <property type="nucleotide sequence ID" value="XM_007754163.1"/>
</dbReference>
<keyword evidence="7" id="KW-0560">Oxidoreductase</keyword>
<keyword evidence="9" id="KW-0576">Peroxisome</keyword>
<dbReference type="OrthoDB" id="538336at2759"/>
<dbReference type="InterPro" id="IPR036250">
    <property type="entry name" value="AcylCo_DH-like_C"/>
</dbReference>
<comment type="cofactor">
    <cofactor evidence="1">
        <name>FAD</name>
        <dbReference type="ChEBI" id="CHEBI:57692"/>
    </cofactor>
</comment>
<evidence type="ECO:0000256" key="6">
    <source>
        <dbReference type="ARBA" id="ARBA00022832"/>
    </source>
</evidence>
<evidence type="ECO:0000256" key="12">
    <source>
        <dbReference type="PIRSR" id="PIRSR000168-2"/>
    </source>
</evidence>
<evidence type="ECO:0000256" key="8">
    <source>
        <dbReference type="ARBA" id="ARBA00023098"/>
    </source>
</evidence>
<dbReference type="PIRSF" id="PIRSF000168">
    <property type="entry name" value="Acyl-CoA_oxidase"/>
    <property type="match status" value="1"/>
</dbReference>
<accession>W9WGS4</accession>
<keyword evidence="6" id="KW-0276">Fatty acid metabolism</keyword>
<protein>
    <recommendedName>
        <fullName evidence="10">Acyl-coenzyme A oxidase</fullName>
    </recommendedName>
</protein>
<dbReference type="eggNOG" id="KOG0136">
    <property type="taxonomic scope" value="Eukaryota"/>
</dbReference>
<evidence type="ECO:0000259" key="16">
    <source>
        <dbReference type="Pfam" id="PF22924"/>
    </source>
</evidence>
<dbReference type="SUPFAM" id="SSF56645">
    <property type="entry name" value="Acyl-CoA dehydrogenase NM domain-like"/>
    <property type="match status" value="1"/>
</dbReference>
<sequence>MTTLTPTATATPTATPLPTSPSTTPLAKLLWGEERLQRRCEILAAISRNPVFADTQSNPHALSRKDLWTLRLKQGVELLKLKFKLGWSNQHFVDATKIAGDVLSLGVNYRIFIRNLEAQMSAAQKAYWIPRAERFEIAGCYAQTELGHGSNVRGIETTATFEPSAEADEIVINSPTASSHKYWIGSLGVVATHALVIARLVVKGQDLGNHVFLVQVRNLDTHDLMPGVQIYEQGEKGMGTFASMDNGVMAFTNCRIPRANMLAGMVSLERDGTYRAATNKKHAYTSMVIIRGLMSEEIGTEVAKAVVIALRYTGFRRQFNASRDGQEKRVIEYASVQHRLFPALARAVAMMLLGREMRARIDNIVNESLEDLHLQTVGAKIWVSVHGVRDIEVARLSCGGHGNMAATGLGPLYAQLSPSRTYEGETYVLSQQIGNAVVKHWKNKTESSISALPYLGRLREHTKMSQRLQVAGVDAWSSPQVQEGFLELRAALLAKRHLDDVAGGRDTSYDVFELTMAHADLTYCRALQAQVKQSPTEDRPTLEALANVFALTAIVENLAAFAGTDLLSAEDLANLRLAHKDAISIFAGNVDRVVDALGFTEYELNSVFARSSQTPYEGLLEVAKQSELTDNRFVRPMLLEARSLWKQYRRAKI</sequence>
<evidence type="ECO:0000256" key="2">
    <source>
        <dbReference type="ARBA" id="ARBA00004275"/>
    </source>
</evidence>
<keyword evidence="18" id="KW-1185">Reference proteome</keyword>
<evidence type="ECO:0000256" key="13">
    <source>
        <dbReference type="SAM" id="MobiDB-lite"/>
    </source>
</evidence>
<dbReference type="InterPro" id="IPR009100">
    <property type="entry name" value="AcylCoA_DH/oxidase_NM_dom_sf"/>
</dbReference>
<dbReference type="HOGENOM" id="CLU_014629_3_1_1"/>
<evidence type="ECO:0000256" key="11">
    <source>
        <dbReference type="PIRSR" id="PIRSR000168-1"/>
    </source>
</evidence>